<organism evidence="1 2">
    <name type="scientific">Staphylococcus aureus</name>
    <dbReference type="NCBI Taxonomy" id="1280"/>
    <lineage>
        <taxon>Bacteria</taxon>
        <taxon>Bacillati</taxon>
        <taxon>Bacillota</taxon>
        <taxon>Bacilli</taxon>
        <taxon>Bacillales</taxon>
        <taxon>Staphylococcaceae</taxon>
        <taxon>Staphylococcus</taxon>
    </lineage>
</organism>
<evidence type="ECO:0000313" key="2">
    <source>
        <dbReference type="Proteomes" id="UP000039437"/>
    </source>
</evidence>
<reference evidence="1 2" key="1">
    <citation type="submission" date="2015-04" db="EMBL/GenBank/DDBJ databases">
        <authorList>
            <person name="Syromyatnikov M.Y."/>
            <person name="Popov V.N."/>
        </authorList>
    </citation>
    <scope>NUCLEOTIDE SEQUENCE [LARGE SCALE GENOMIC DNA]</scope>
    <source>
        <strain evidence="1 2">AH1</strain>
    </source>
</reference>
<protein>
    <submittedName>
        <fullName evidence="1">Uncharacterized protein</fullName>
    </submittedName>
</protein>
<name>A0A0U1MXI7_STAAU</name>
<dbReference type="EMBL" id="CVOQ01000049">
    <property type="protein sequence ID" value="CRI21672.1"/>
    <property type="molecule type" value="Genomic_DNA"/>
</dbReference>
<accession>A0A0U1MXI7</accession>
<dbReference type="Proteomes" id="UP000039437">
    <property type="component" value="Unassembled WGS sequence"/>
</dbReference>
<proteinExistence type="predicted"/>
<sequence length="36" mass="4659">MFFYEDDDFDEMEEKYDYHEDKKIDDAFMPRKFIVR</sequence>
<gene>
    <name evidence="1" type="ORF">BN1321_530006</name>
</gene>
<evidence type="ECO:0000313" key="1">
    <source>
        <dbReference type="EMBL" id="CRI21672.1"/>
    </source>
</evidence>
<dbReference type="AlphaFoldDB" id="A0A0U1MXI7"/>